<sequence length="399" mass="43969">MLIVEMLSTGDEVLHGQIVDTNAAWLADCFFQAGFPLSSRTTVGDNLNDLVQVLLERSQQADVLIVNGGLGPTSDDLSSLAAATAAGVPLVEHAEWIAVMERYFASRERVMPETNRKQALLPENAELVDNPVGTACGFSMVINDCLLFFTPGVPSEFKVMVEGQILPRLREYYPLTEAPLCLRLTSFGRSESSLAKQFDGLPLPDDCVIGYRSSMPIIELKLTGPATQKEPMLALWQIIKAGVGENLIFEGTIGLPSVTCHDLTQKQLRVAISEQFSAGLLNWTLNSVSAPLTDSKVITSQDNQHLSALLEHARQIAKQQNAHIGLAIGGYNEGCLSLALHTPEKSYAQCIRYMPNNHTTKAKQEVSVMLMLDMLQRWLQERKVFGHYEWLEQAETLIS</sequence>
<gene>
    <name evidence="3" type="ORF">OOA_11758</name>
</gene>
<dbReference type="SUPFAM" id="SSF142433">
    <property type="entry name" value="CinA-like"/>
    <property type="match status" value="1"/>
</dbReference>
<dbReference type="PANTHER" id="PTHR13939">
    <property type="entry name" value="NICOTINAMIDE-NUCLEOTIDE AMIDOHYDROLASE PNCC"/>
    <property type="match status" value="1"/>
</dbReference>
<dbReference type="InterPro" id="IPR036425">
    <property type="entry name" value="MoaB/Mog-like_dom_sf"/>
</dbReference>
<dbReference type="AlphaFoldDB" id="K8WWW4"/>
<reference evidence="3 4" key="1">
    <citation type="journal article" date="2012" name="BMC Genomics">
        <title>Comparative genomics of bacteria in the genus Providencia isolated from wild Drosophila melanogaster.</title>
        <authorList>
            <person name="Galac M.R."/>
            <person name="Lazzaro B.P."/>
        </authorList>
    </citation>
    <scope>NUCLEOTIDE SEQUENCE [LARGE SCALE GENOMIC DNA]</scope>
    <source>
        <strain evidence="3 4">DSM 19968</strain>
    </source>
</reference>
<dbReference type="NCBIfam" id="TIGR00177">
    <property type="entry name" value="molyb_syn"/>
    <property type="match status" value="1"/>
</dbReference>
<dbReference type="NCBIfam" id="TIGR00200">
    <property type="entry name" value="cinA_nterm"/>
    <property type="match status" value="1"/>
</dbReference>
<dbReference type="SMART" id="SM00852">
    <property type="entry name" value="MoCF_biosynth"/>
    <property type="match status" value="1"/>
</dbReference>
<dbReference type="PIRSF" id="PIRSF006728">
    <property type="entry name" value="CinA"/>
    <property type="match status" value="1"/>
</dbReference>
<dbReference type="PATRIC" id="fig|1141662.3.peg.2381"/>
<dbReference type="RefSeq" id="WP_008912350.1">
    <property type="nucleotide sequence ID" value="NZ_KB233223.1"/>
</dbReference>
<dbReference type="EMBL" id="AKKL01000032">
    <property type="protein sequence ID" value="EKT60710.1"/>
    <property type="molecule type" value="Genomic_DNA"/>
</dbReference>
<dbReference type="SUPFAM" id="SSF53218">
    <property type="entry name" value="Molybdenum cofactor biosynthesis proteins"/>
    <property type="match status" value="1"/>
</dbReference>
<dbReference type="InterPro" id="IPR001453">
    <property type="entry name" value="MoaB/Mog_dom"/>
</dbReference>
<name>K8WWW4_9GAMM</name>
<organism evidence="3 4">
    <name type="scientific">Providencia burhodogranariea DSM 19968</name>
    <dbReference type="NCBI Taxonomy" id="1141662"/>
    <lineage>
        <taxon>Bacteria</taxon>
        <taxon>Pseudomonadati</taxon>
        <taxon>Pseudomonadota</taxon>
        <taxon>Gammaproteobacteria</taxon>
        <taxon>Enterobacterales</taxon>
        <taxon>Morganellaceae</taxon>
        <taxon>Providencia</taxon>
    </lineage>
</organism>
<proteinExistence type="inferred from homology"/>
<dbReference type="PANTHER" id="PTHR13939:SF0">
    <property type="entry name" value="NMN AMIDOHYDROLASE-LIKE PROTEIN YFAY"/>
    <property type="match status" value="1"/>
</dbReference>
<comment type="caution">
    <text evidence="3">The sequence shown here is derived from an EMBL/GenBank/DDBJ whole genome shotgun (WGS) entry which is preliminary data.</text>
</comment>
<evidence type="ECO:0000256" key="1">
    <source>
        <dbReference type="HAMAP-Rule" id="MF_00226"/>
    </source>
</evidence>
<dbReference type="Proteomes" id="UP000009336">
    <property type="component" value="Unassembled WGS sequence"/>
</dbReference>
<feature type="domain" description="MoaB/Mog" evidence="2">
    <location>
        <begin position="5"/>
        <end position="172"/>
    </location>
</feature>
<dbReference type="Gene3D" id="3.40.980.10">
    <property type="entry name" value="MoaB/Mog-like domain"/>
    <property type="match status" value="1"/>
</dbReference>
<dbReference type="eggNOG" id="COG1058">
    <property type="taxonomic scope" value="Bacteria"/>
</dbReference>
<dbReference type="HAMAP" id="MF_00226_B">
    <property type="entry name" value="CinA_B"/>
    <property type="match status" value="1"/>
</dbReference>
<keyword evidence="4" id="KW-1185">Reference proteome</keyword>
<dbReference type="InterPro" id="IPR050101">
    <property type="entry name" value="CinA"/>
</dbReference>
<dbReference type="HOGENOM" id="CLU_030805_9_1_6"/>
<evidence type="ECO:0000313" key="3">
    <source>
        <dbReference type="EMBL" id="EKT60710.1"/>
    </source>
</evidence>
<dbReference type="STRING" id="1141662.OOA_11758"/>
<dbReference type="Pfam" id="PF00994">
    <property type="entry name" value="MoCF_biosynth"/>
    <property type="match status" value="1"/>
</dbReference>
<dbReference type="CDD" id="cd00885">
    <property type="entry name" value="cinA"/>
    <property type="match status" value="1"/>
</dbReference>
<evidence type="ECO:0000313" key="4">
    <source>
        <dbReference type="Proteomes" id="UP000009336"/>
    </source>
</evidence>
<dbReference type="NCBIfam" id="NF002978">
    <property type="entry name" value="PRK03673.1"/>
    <property type="match status" value="1"/>
</dbReference>
<dbReference type="InterPro" id="IPR036653">
    <property type="entry name" value="CinA-like_C"/>
</dbReference>
<accession>K8WWW4</accession>
<comment type="similarity">
    <text evidence="1">Belongs to the CinA family.</text>
</comment>
<protein>
    <recommendedName>
        <fullName evidence="1">CinA-like protein</fullName>
    </recommendedName>
</protein>
<dbReference type="OrthoDB" id="9801454at2"/>
<evidence type="ECO:0000259" key="2">
    <source>
        <dbReference type="SMART" id="SM00852"/>
    </source>
</evidence>
<dbReference type="InterPro" id="IPR008135">
    <property type="entry name" value="Competence-induced_CinA"/>
</dbReference>